<feature type="compositionally biased region" description="Basic residues" evidence="1">
    <location>
        <begin position="1"/>
        <end position="12"/>
    </location>
</feature>
<dbReference type="Proteomes" id="UP000593575">
    <property type="component" value="Unassembled WGS sequence"/>
</dbReference>
<dbReference type="AlphaFoldDB" id="A0A7J9JPQ5"/>
<protein>
    <submittedName>
        <fullName evidence="2">Uncharacterized protein</fullName>
    </submittedName>
</protein>
<evidence type="ECO:0000313" key="2">
    <source>
        <dbReference type="EMBL" id="MBA0836174.1"/>
    </source>
</evidence>
<evidence type="ECO:0000256" key="1">
    <source>
        <dbReference type="SAM" id="MobiDB-lite"/>
    </source>
</evidence>
<proteinExistence type="predicted"/>
<feature type="region of interest" description="Disordered" evidence="1">
    <location>
        <begin position="1"/>
        <end position="24"/>
    </location>
</feature>
<keyword evidence="3" id="KW-1185">Reference proteome</keyword>
<sequence length="24" mass="2760">RGQTTTRHHRRASPATVVKGRRKC</sequence>
<comment type="caution">
    <text evidence="2">The sequence shown here is derived from an EMBL/GenBank/DDBJ whole genome shotgun (WGS) entry which is preliminary data.</text>
</comment>
<reference evidence="2 3" key="1">
    <citation type="journal article" date="2019" name="Genome Biol. Evol.">
        <title>Insights into the evolution of the New World diploid cottons (Gossypium, subgenus Houzingenia) based on genome sequencing.</title>
        <authorList>
            <person name="Grover C.E."/>
            <person name="Arick M.A. 2nd"/>
            <person name="Thrash A."/>
            <person name="Conover J.L."/>
            <person name="Sanders W.S."/>
            <person name="Peterson D.G."/>
            <person name="Frelichowski J.E."/>
            <person name="Scheffler J.A."/>
            <person name="Scheffler B.E."/>
            <person name="Wendel J.F."/>
        </authorList>
    </citation>
    <scope>NUCLEOTIDE SEQUENCE [LARGE SCALE GENOMIC DNA]</scope>
    <source>
        <strain evidence="2">6</strain>
        <tissue evidence="2">Leaf</tissue>
    </source>
</reference>
<feature type="non-terminal residue" evidence="2">
    <location>
        <position position="1"/>
    </location>
</feature>
<feature type="non-terminal residue" evidence="2">
    <location>
        <position position="24"/>
    </location>
</feature>
<organism evidence="2 3">
    <name type="scientific">Gossypium armourianum</name>
    <dbReference type="NCBI Taxonomy" id="34283"/>
    <lineage>
        <taxon>Eukaryota</taxon>
        <taxon>Viridiplantae</taxon>
        <taxon>Streptophyta</taxon>
        <taxon>Embryophyta</taxon>
        <taxon>Tracheophyta</taxon>
        <taxon>Spermatophyta</taxon>
        <taxon>Magnoliopsida</taxon>
        <taxon>eudicotyledons</taxon>
        <taxon>Gunneridae</taxon>
        <taxon>Pentapetalae</taxon>
        <taxon>rosids</taxon>
        <taxon>malvids</taxon>
        <taxon>Malvales</taxon>
        <taxon>Malvaceae</taxon>
        <taxon>Malvoideae</taxon>
        <taxon>Gossypium</taxon>
    </lineage>
</organism>
<evidence type="ECO:0000313" key="3">
    <source>
        <dbReference type="Proteomes" id="UP000593575"/>
    </source>
</evidence>
<name>A0A7J9JPQ5_9ROSI</name>
<dbReference type="EMBL" id="JABFAE010000009">
    <property type="protein sequence ID" value="MBA0836174.1"/>
    <property type="molecule type" value="Genomic_DNA"/>
</dbReference>
<accession>A0A7J9JPQ5</accession>
<gene>
    <name evidence="2" type="ORF">Goarm_008408</name>
</gene>